<evidence type="ECO:0000313" key="2">
    <source>
        <dbReference type="EMBL" id="MFC6180122.1"/>
    </source>
</evidence>
<dbReference type="SMART" id="SM00635">
    <property type="entry name" value="BID_2"/>
    <property type="match status" value="1"/>
</dbReference>
<dbReference type="Pfam" id="PF02368">
    <property type="entry name" value="Big_2"/>
    <property type="match status" value="1"/>
</dbReference>
<gene>
    <name evidence="2" type="ORF">ACFP5Y_02645</name>
</gene>
<accession>A0ABW1RY79</accession>
<dbReference type="Pfam" id="PF13731">
    <property type="entry name" value="WxL"/>
    <property type="match status" value="1"/>
</dbReference>
<dbReference type="Gene3D" id="2.60.40.1080">
    <property type="match status" value="1"/>
</dbReference>
<name>A0ABW1RY79_9LACO</name>
<protein>
    <submittedName>
        <fullName evidence="2">WxL domain-containing protein</fullName>
    </submittedName>
</protein>
<dbReference type="SUPFAM" id="SSF49373">
    <property type="entry name" value="Invasin/intimin cell-adhesion fragments"/>
    <property type="match status" value="1"/>
</dbReference>
<dbReference type="InterPro" id="IPR008964">
    <property type="entry name" value="Invasin/intimin_cell_adhesion"/>
</dbReference>
<keyword evidence="3" id="KW-1185">Reference proteome</keyword>
<dbReference type="Proteomes" id="UP001596282">
    <property type="component" value="Unassembled WGS sequence"/>
</dbReference>
<dbReference type="InterPro" id="IPR027994">
    <property type="entry name" value="WxL_dom"/>
</dbReference>
<evidence type="ECO:0000313" key="3">
    <source>
        <dbReference type="Proteomes" id="UP001596282"/>
    </source>
</evidence>
<comment type="caution">
    <text evidence="2">The sequence shown here is derived from an EMBL/GenBank/DDBJ whole genome shotgun (WGS) entry which is preliminary data.</text>
</comment>
<evidence type="ECO:0000259" key="1">
    <source>
        <dbReference type="SMART" id="SM00635"/>
    </source>
</evidence>
<feature type="domain" description="BIG2" evidence="1">
    <location>
        <begin position="158"/>
        <end position="245"/>
    </location>
</feature>
<organism evidence="2 3">
    <name type="scientific">Lactiplantibacillus daowaiensis</name>
    <dbReference type="NCBI Taxonomy" id="2559918"/>
    <lineage>
        <taxon>Bacteria</taxon>
        <taxon>Bacillati</taxon>
        <taxon>Bacillota</taxon>
        <taxon>Bacilli</taxon>
        <taxon>Lactobacillales</taxon>
        <taxon>Lactobacillaceae</taxon>
        <taxon>Lactiplantibacillus</taxon>
    </lineage>
</organism>
<sequence>MQRRRWLNVLLISWLWGLFGLTLLGQAASATTAPQPASAAPSSVLGLNLSGGFTQQPIDSNQIAGQSVTLVATGTRSALEAVTNPLGSRKYVWWESTDGGQTYQQVGTNSSSYQFTAPTVTSATTLMFQVQYKFSGLGSFSDYWSRVAQVTVEPSRVAATGLKVSADATSLNNGESTMVHASLTPANATDTVTWKSSDDALATVDDYGNVTATAAATSTSGTADDHGVVTITGTVNGYSDHVDITIGALQNVTVVEGTAATFTLANLPSGMTVSNWYRVKNGQSTALNSTATSYTIAKPTNADDDGTAYYAALNYTVNGKVQTVTTDAALLTVTKGGNLTLTAVPNLDFGTVGFAQLAHGTQLTIDTSSQATGTAADGNADGKLAVSDQRTVGNAWTLSASLAPFGTSDNGGSSLSTPQLALIDTSAGLNQEISANNSSTTIATQSGYHSQTYDVTASQLTLAASPLASAGDYHSIITWTLGVVPSN</sequence>
<dbReference type="EMBL" id="JBHSSC010000006">
    <property type="protein sequence ID" value="MFC6180122.1"/>
    <property type="molecule type" value="Genomic_DNA"/>
</dbReference>
<dbReference type="InterPro" id="IPR003343">
    <property type="entry name" value="Big_2"/>
</dbReference>
<dbReference type="RefSeq" id="WP_137629333.1">
    <property type="nucleotide sequence ID" value="NZ_BJDJ01000020.1"/>
</dbReference>
<proteinExistence type="predicted"/>
<reference evidence="3" key="1">
    <citation type="journal article" date="2019" name="Int. J. Syst. Evol. Microbiol.">
        <title>The Global Catalogue of Microorganisms (GCM) 10K type strain sequencing project: providing services to taxonomists for standard genome sequencing and annotation.</title>
        <authorList>
            <consortium name="The Broad Institute Genomics Platform"/>
            <consortium name="The Broad Institute Genome Sequencing Center for Infectious Disease"/>
            <person name="Wu L."/>
            <person name="Ma J."/>
        </authorList>
    </citation>
    <scope>NUCLEOTIDE SEQUENCE [LARGE SCALE GENOMIC DNA]</scope>
    <source>
        <strain evidence="3">CCM 8933</strain>
    </source>
</reference>